<evidence type="ECO:0000313" key="13">
    <source>
        <dbReference type="Proteomes" id="UP001220610"/>
    </source>
</evidence>
<dbReference type="InterPro" id="IPR039426">
    <property type="entry name" value="TonB-dep_rcpt-like"/>
</dbReference>
<comment type="subcellular location">
    <subcellularLocation>
        <location evidence="1 8">Cell outer membrane</location>
        <topology evidence="1 8">Multi-pass membrane protein</topology>
    </subcellularLocation>
</comment>
<keyword evidence="2 8" id="KW-0813">Transport</keyword>
<sequence>MDKSLTFIKTKGWIPMLCCLLFLHSSLQAQEPVISISPQTLEVKAVLDQLQQKGGINFMYSDLGNELSRKITLSPASGAISALLQQLTNQTNLSFHRSGNTIAIKLSVADKGKGTVQGVVTDAARLPVAGVTVTLSGGQRITVTDEQGRFTFKELPVGKYTLQLTHVSYADKQQQLTISNGKTSNIQIVLSPSEASSAMNPVVVTGQYRPQSLNKSIYRVEVIDKKQIQNMAVSTVAELLKQQLNIEIENQSGLGRAKIRVLGLNSQYMKILMDNIPIAGDENMGSDVDLSTISLDDVERVEIVKGAMGVEYGANSISGVINIITKKTSRNKTDLTFELQEETVRNEYNLSGKPEAKGRHIQRMNLSHKLKDNLSIGGSVSRDQFNGYWGEREGAGLILDAIDPYYPPQRGYEWSPKISWNGNAYISRTGKRLNLFYKFNYFTSQLTNYGQVPTGFLLKDEQIIINAGVNNDYRNERYNQHLSIRGDFWKDAYYSVDVSLQKNGLEHRRQAINLEDNSVLDKSYGIPGSERLKATDWQKYYQSQGFYAKGTLLKPIVTDKLDYNLGFEMDNTTGNQGYTSWFNDVSLSTPVEKTLFTGAAYSSFEWNVSKKIMVRPGFRVNYSSHLHMRTNQSVTTRYRLNDRNDLRLIVGTSTRFPNYEELYSWFVDAVHDYRGNPDLRPEYGKSAELQWAHHRELKSNLRLETSLSSLFQHINDRIVSITYREPGQTQLTGRNTYTNENKYNGLLNQLNINLVSDKFNIALAGSVLAYRGDDDATANNYKGFLSTTQGSAQFTYVFPLAIRVAVFYRYVGRQPMYSFIPQGPIGPDLQPAGYLKVLNKTDAYHNMDCNIARSFWKEKLDLRLGVRDLFDVRDISYKAIDPPPGITGQTQTIRLFYGRSYFVKLSYNLFN</sequence>
<evidence type="ECO:0000259" key="11">
    <source>
        <dbReference type="Pfam" id="PF14905"/>
    </source>
</evidence>
<feature type="domain" description="TonB-dependent receptor plug" evidence="10">
    <location>
        <begin position="215"/>
        <end position="320"/>
    </location>
</feature>
<evidence type="ECO:0000256" key="6">
    <source>
        <dbReference type="ARBA" id="ARBA00023136"/>
    </source>
</evidence>
<dbReference type="Gene3D" id="2.170.130.10">
    <property type="entry name" value="TonB-dependent receptor, plug domain"/>
    <property type="match status" value="1"/>
</dbReference>
<keyword evidence="6 8" id="KW-0472">Membrane</keyword>
<dbReference type="InterPro" id="IPR036942">
    <property type="entry name" value="Beta-barrel_TonB_sf"/>
</dbReference>
<dbReference type="PANTHER" id="PTHR30069">
    <property type="entry name" value="TONB-DEPENDENT OUTER MEMBRANE RECEPTOR"/>
    <property type="match status" value="1"/>
</dbReference>
<keyword evidence="12" id="KW-0675">Receptor</keyword>
<dbReference type="Pfam" id="PF13715">
    <property type="entry name" value="CarbopepD_reg_2"/>
    <property type="match status" value="1"/>
</dbReference>
<evidence type="ECO:0000256" key="2">
    <source>
        <dbReference type="ARBA" id="ARBA00022448"/>
    </source>
</evidence>
<keyword evidence="3 8" id="KW-1134">Transmembrane beta strand</keyword>
<proteinExistence type="inferred from homology"/>
<evidence type="ECO:0000259" key="10">
    <source>
        <dbReference type="Pfam" id="PF07715"/>
    </source>
</evidence>
<keyword evidence="4 8" id="KW-0812">Transmembrane</keyword>
<protein>
    <submittedName>
        <fullName evidence="12">TonB-dependent receptor</fullName>
    </submittedName>
</protein>
<dbReference type="Proteomes" id="UP001220610">
    <property type="component" value="Chromosome"/>
</dbReference>
<comment type="similarity">
    <text evidence="8">Belongs to the TonB-dependent receptor family.</text>
</comment>
<keyword evidence="7 8" id="KW-0998">Cell outer membrane</keyword>
<evidence type="ECO:0000256" key="8">
    <source>
        <dbReference type="PROSITE-ProRule" id="PRU01360"/>
    </source>
</evidence>
<evidence type="ECO:0000256" key="5">
    <source>
        <dbReference type="ARBA" id="ARBA00022729"/>
    </source>
</evidence>
<dbReference type="GO" id="GO:0015344">
    <property type="term" value="F:siderophore uptake transmembrane transporter activity"/>
    <property type="evidence" value="ECO:0007669"/>
    <property type="project" value="TreeGrafter"/>
</dbReference>
<dbReference type="PANTHER" id="PTHR30069:SF29">
    <property type="entry name" value="HEMOGLOBIN AND HEMOGLOBIN-HAPTOGLOBIN-BINDING PROTEIN 1-RELATED"/>
    <property type="match status" value="1"/>
</dbReference>
<dbReference type="PROSITE" id="PS52016">
    <property type="entry name" value="TONB_DEPENDENT_REC_3"/>
    <property type="match status" value="1"/>
</dbReference>
<dbReference type="InterPro" id="IPR012910">
    <property type="entry name" value="Plug_dom"/>
</dbReference>
<dbReference type="SUPFAM" id="SSF56935">
    <property type="entry name" value="Porins"/>
    <property type="match status" value="1"/>
</dbReference>
<dbReference type="GO" id="GO:0044718">
    <property type="term" value="P:siderophore transmembrane transport"/>
    <property type="evidence" value="ECO:0007669"/>
    <property type="project" value="TreeGrafter"/>
</dbReference>
<dbReference type="SUPFAM" id="SSF49452">
    <property type="entry name" value="Starch-binding domain-like"/>
    <property type="match status" value="1"/>
</dbReference>
<dbReference type="Pfam" id="PF07715">
    <property type="entry name" value="Plug"/>
    <property type="match status" value="1"/>
</dbReference>
<evidence type="ECO:0000256" key="1">
    <source>
        <dbReference type="ARBA" id="ARBA00004571"/>
    </source>
</evidence>
<dbReference type="Pfam" id="PF14905">
    <property type="entry name" value="OMP_b-brl_3"/>
    <property type="match status" value="1"/>
</dbReference>
<dbReference type="AlphaFoldDB" id="A0AAJ6BH59"/>
<dbReference type="GO" id="GO:0030246">
    <property type="term" value="F:carbohydrate binding"/>
    <property type="evidence" value="ECO:0007669"/>
    <property type="project" value="InterPro"/>
</dbReference>
<feature type="domain" description="Outer membrane protein beta-barrel" evidence="11">
    <location>
        <begin position="544"/>
        <end position="886"/>
    </location>
</feature>
<reference evidence="12" key="1">
    <citation type="submission" date="2023-03" db="EMBL/GenBank/DDBJ databases">
        <title>Andean soil-derived lignocellulolytic bacterial consortium as a source of novel taxa and putative plastic-active enzymes.</title>
        <authorList>
            <person name="Diaz-Garcia L."/>
            <person name="Chuvochina M."/>
            <person name="Feuerriegel G."/>
            <person name="Bunk B."/>
            <person name="Sproer C."/>
            <person name="Streit W.R."/>
            <person name="Rodriguez L.M."/>
            <person name="Overmann J."/>
            <person name="Jimenez D.J."/>
        </authorList>
    </citation>
    <scope>NUCLEOTIDE SEQUENCE</scope>
    <source>
        <strain evidence="12">MAG 7</strain>
    </source>
</reference>
<dbReference type="InterPro" id="IPR037066">
    <property type="entry name" value="Plug_dom_sf"/>
</dbReference>
<organism evidence="12 13">
    <name type="scientific">Candidatus Pseudobacter hemicellulosilyticus</name>
    <dbReference type="NCBI Taxonomy" id="3121375"/>
    <lineage>
        <taxon>Bacteria</taxon>
        <taxon>Pseudomonadati</taxon>
        <taxon>Bacteroidota</taxon>
        <taxon>Chitinophagia</taxon>
        <taxon>Chitinophagales</taxon>
        <taxon>Chitinophagaceae</taxon>
        <taxon>Pseudobacter</taxon>
    </lineage>
</organism>
<evidence type="ECO:0000256" key="4">
    <source>
        <dbReference type="ARBA" id="ARBA00022692"/>
    </source>
</evidence>
<name>A0AAJ6BH59_9BACT</name>
<evidence type="ECO:0000256" key="7">
    <source>
        <dbReference type="ARBA" id="ARBA00023237"/>
    </source>
</evidence>
<feature type="signal peptide" evidence="9">
    <location>
        <begin position="1"/>
        <end position="29"/>
    </location>
</feature>
<dbReference type="EMBL" id="CP119311">
    <property type="protein sequence ID" value="WEK35569.1"/>
    <property type="molecule type" value="Genomic_DNA"/>
</dbReference>
<dbReference type="GO" id="GO:0009279">
    <property type="term" value="C:cell outer membrane"/>
    <property type="evidence" value="ECO:0007669"/>
    <property type="project" value="UniProtKB-SubCell"/>
</dbReference>
<keyword evidence="5 9" id="KW-0732">Signal</keyword>
<accession>A0AAJ6BH59</accession>
<evidence type="ECO:0000256" key="3">
    <source>
        <dbReference type="ARBA" id="ARBA00022452"/>
    </source>
</evidence>
<dbReference type="Gene3D" id="2.40.170.20">
    <property type="entry name" value="TonB-dependent receptor, beta-barrel domain"/>
    <property type="match status" value="1"/>
</dbReference>
<dbReference type="Gene3D" id="2.60.40.1120">
    <property type="entry name" value="Carboxypeptidase-like, regulatory domain"/>
    <property type="match status" value="1"/>
</dbReference>
<feature type="chain" id="PRO_5042589870" evidence="9">
    <location>
        <begin position="30"/>
        <end position="911"/>
    </location>
</feature>
<dbReference type="InterPro" id="IPR041700">
    <property type="entry name" value="OMP_b-brl_3"/>
</dbReference>
<gene>
    <name evidence="12" type="ORF">P0Y53_24050</name>
</gene>
<evidence type="ECO:0000313" key="12">
    <source>
        <dbReference type="EMBL" id="WEK35569.1"/>
    </source>
</evidence>
<dbReference type="InterPro" id="IPR013784">
    <property type="entry name" value="Carb-bd-like_fold"/>
</dbReference>
<evidence type="ECO:0000256" key="9">
    <source>
        <dbReference type="SAM" id="SignalP"/>
    </source>
</evidence>